<dbReference type="NCBIfam" id="NF033707">
    <property type="entry name" value="T9SS_sortase"/>
    <property type="match status" value="1"/>
</dbReference>
<dbReference type="InterPro" id="IPR029030">
    <property type="entry name" value="Caspase-like_dom_sf"/>
</dbReference>
<dbReference type="GO" id="GO:0006508">
    <property type="term" value="P:proteolysis"/>
    <property type="evidence" value="ECO:0007669"/>
    <property type="project" value="InterPro"/>
</dbReference>
<reference evidence="3" key="1">
    <citation type="submission" date="2022-10" db="EMBL/GenBank/DDBJ databases">
        <title>Gaoshiqiia sediminis gen. nov., sp. nov., isolated from coastal sediment.</title>
        <authorList>
            <person name="Yu W.X."/>
            <person name="Mu D.S."/>
            <person name="Du J.Z."/>
            <person name="Liang Y.Q."/>
        </authorList>
    </citation>
    <scope>NUCLEOTIDE SEQUENCE</scope>
    <source>
        <strain evidence="3">A06</strain>
    </source>
</reference>
<comment type="caution">
    <text evidence="3">The sequence shown here is derived from an EMBL/GenBank/DDBJ whole genome shotgun (WGS) entry which is preliminary data.</text>
</comment>
<keyword evidence="4" id="KW-1185">Reference proteome</keyword>
<dbReference type="Pfam" id="PF01364">
    <property type="entry name" value="Peptidase_C25"/>
    <property type="match status" value="1"/>
</dbReference>
<evidence type="ECO:0000313" key="3">
    <source>
        <dbReference type="EMBL" id="MCW0481180.1"/>
    </source>
</evidence>
<dbReference type="GO" id="GO:0008234">
    <property type="term" value="F:cysteine-type peptidase activity"/>
    <property type="evidence" value="ECO:0007669"/>
    <property type="project" value="InterPro"/>
</dbReference>
<dbReference type="Gene3D" id="3.40.50.10390">
    <property type="entry name" value="Gingipain r, domain 1"/>
    <property type="match status" value="1"/>
</dbReference>
<accession>A0AA41Y8K2</accession>
<dbReference type="CDD" id="cd02258">
    <property type="entry name" value="Peptidase_C25_N"/>
    <property type="match status" value="1"/>
</dbReference>
<proteinExistence type="predicted"/>
<dbReference type="InterPro" id="IPR001769">
    <property type="entry name" value="Gingipain"/>
</dbReference>
<protein>
    <submittedName>
        <fullName evidence="3">Type IX secretion system sortase PorU</fullName>
    </submittedName>
</protein>
<evidence type="ECO:0000259" key="2">
    <source>
        <dbReference type="Pfam" id="PF01364"/>
    </source>
</evidence>
<dbReference type="Proteomes" id="UP001163821">
    <property type="component" value="Unassembled WGS sequence"/>
</dbReference>
<gene>
    <name evidence="3" type="primary">porU</name>
    <name evidence="3" type="ORF">N2K84_00455</name>
</gene>
<sequence length="1239" mass="138524">MKKFVPVLILLMWLITLAALGQRRVLDWATESGPENRQHLVLSNASWSNDGFPVYVESVPLSGFGQRVRLVNLQFEPTEVGNNYQPGCFSEELNVKINYTLSQHQPQAWIEVVPFIAENGQLQKLVSFELEYYEERQLVEKKQKNWQASSVLATGKWIKLKAVERGIYKVTYSQLRNWGLEPAQVCLYGNGGFMLPKMNDEDFYDDLVQNPVWHGKDKNNNDCLFFYATGTIRWTFYKSNNVFKHQRNEYADYACYYLSDQGTPRYVDSSPAETAEFTHEVVNFLDYRLYEEEKENLIHSGNRWFGDRFQDGQTRDYSFVLENVDNSRPVNVYMEGAGRSAGSSSLAVYYDQVLRAQMNFQSVQTGDPIGPYASINQTRFQLDGDTRDLSLNLRYQAAGNSASGWLDYIEVNFFRALTVGHSPLFFRDAERIGPGNVALFKINSPGNNLQVWEVTDFVDPKSVPYEQTGSLVQFSATADMLREYVAFYPDGEIPEPEIVGEVPNQNLHQDIVPDMIIITHPDFLSGAHELANFHRQSDQLRVAVVTPDLIYNEFSGGLPDAAGIRNYLRMCYDRSNAGSGNLKYVLLLGDGSYDNRNLLGKGYNFIPTYQSENSLLPTASFVTDDFFVLLDPGEGDYIGAIDLGIGRIPARTMDEVSAVVQKIKNYSSVNSLGNWRNVVCFIGDDEDANTHMVQSESLADAVNLTNPALFADKIYFDAWPEKSTPAGDQYPGVNEVINNRVKEGALILNYIGHANELALAHEKVLGINDIDQWQNFNRLPVFVTATCEISRFDGDENSGGEHILFNPYGGGIGLFSTTRVVYSNPNFILNSEFYKHIFSRGEGGKILALGEVMKRTKNGINTGTNKRNFTLLGDPALRLALPNYQVVTKTINGHPPGEMTEPIGPLSNVTVTGEIIDQAGNLLPDFNGEIIPVVYDKQDTVKTLGNGGNDPFTYKVRNNIIFKGMATVTNGRFSFSFVVPKDVSYAVSPGKINYYAHNGLVDANGYSDSFLFGGPSANVVNDVAGPDIRLYLNDERFRSGDEVGTNPVLYARLEDETGINTVGTGIGHDITAVIDGDDSHVLVLNDYFLSDMDSHTSGSLVYPLTGLSAGEHTLRLKVWDVLNNSAEVEITFRITDALEIEEVICYPNPLSDFTNFKFKHNRPDETLDARVEIYDYSGSMLDVIQERLRSAGNESLPMVWQVSDSQVLVRSGAYLYRIVVVALDGATTSKTGRMIILRQ</sequence>
<dbReference type="EMBL" id="JAPAAF010000001">
    <property type="protein sequence ID" value="MCW0481180.1"/>
    <property type="molecule type" value="Genomic_DNA"/>
</dbReference>
<organism evidence="3 4">
    <name type="scientific">Gaoshiqia sediminis</name>
    <dbReference type="NCBI Taxonomy" id="2986998"/>
    <lineage>
        <taxon>Bacteria</taxon>
        <taxon>Pseudomonadati</taxon>
        <taxon>Bacteroidota</taxon>
        <taxon>Bacteroidia</taxon>
        <taxon>Marinilabiliales</taxon>
        <taxon>Prolixibacteraceae</taxon>
        <taxon>Gaoshiqia</taxon>
    </lineage>
</organism>
<dbReference type="SUPFAM" id="SSF52129">
    <property type="entry name" value="Caspase-like"/>
    <property type="match status" value="1"/>
</dbReference>
<dbReference type="AlphaFoldDB" id="A0AA41Y8K2"/>
<keyword evidence="1" id="KW-0732">Signal</keyword>
<dbReference type="RefSeq" id="WP_282589785.1">
    <property type="nucleotide sequence ID" value="NZ_JAPAAF010000001.1"/>
</dbReference>
<dbReference type="Gene3D" id="3.40.50.1460">
    <property type="match status" value="1"/>
</dbReference>
<feature type="domain" description="Gingipain" evidence="2">
    <location>
        <begin position="515"/>
        <end position="879"/>
    </location>
</feature>
<evidence type="ECO:0000256" key="1">
    <source>
        <dbReference type="ARBA" id="ARBA00022729"/>
    </source>
</evidence>
<name>A0AA41Y8K2_9BACT</name>
<dbReference type="InterPro" id="IPR029031">
    <property type="entry name" value="Gingipain_N_sf"/>
</dbReference>
<evidence type="ECO:0000313" key="4">
    <source>
        <dbReference type="Proteomes" id="UP001163821"/>
    </source>
</evidence>